<evidence type="ECO:0000256" key="6">
    <source>
        <dbReference type="ARBA" id="ARBA00022792"/>
    </source>
</evidence>
<organism evidence="16 17">
    <name type="scientific">Dekkera bruxellensis</name>
    <name type="common">Brettanomyces custersii</name>
    <dbReference type="NCBI Taxonomy" id="5007"/>
    <lineage>
        <taxon>Eukaryota</taxon>
        <taxon>Fungi</taxon>
        <taxon>Dikarya</taxon>
        <taxon>Ascomycota</taxon>
        <taxon>Saccharomycotina</taxon>
        <taxon>Pichiomycetes</taxon>
        <taxon>Pichiales</taxon>
        <taxon>Pichiaceae</taxon>
        <taxon>Brettanomyces</taxon>
    </lineage>
</organism>
<dbReference type="EMBL" id="CABFWN010000004">
    <property type="protein sequence ID" value="VUG19086.1"/>
    <property type="molecule type" value="Genomic_DNA"/>
</dbReference>
<evidence type="ECO:0000256" key="9">
    <source>
        <dbReference type="ARBA" id="ARBA00022989"/>
    </source>
</evidence>
<keyword evidence="5" id="KW-0812">Transmembrane</keyword>
<evidence type="ECO:0000256" key="10">
    <source>
        <dbReference type="ARBA" id="ARBA00023010"/>
    </source>
</evidence>
<keyword evidence="7 13" id="KW-0653">Protein transport</keyword>
<evidence type="ECO:0000256" key="12">
    <source>
        <dbReference type="ARBA" id="ARBA00023136"/>
    </source>
</evidence>
<dbReference type="CDD" id="cd07521">
    <property type="entry name" value="HAD_FCP1-like"/>
    <property type="match status" value="1"/>
</dbReference>
<sequence length="501" mass="57307">MSFALKKPVLAALKSYRVSNVNNLLASSRCLGISRCVRYYSQKGDSKKYKSILDNDLLEKTGINTDKATSKDSSVGDMLKEEKQKLKHEAQKLHQAGKEEGKKIEEEFSGKDTDDEFSRAKERRNNTKSTLDKKKERYENLFWWFVLGGTLAFGGYMMRNWDAKKEPELYVTEENGYSPLKMLKRLRKRFSGVSGVLTEPAFNDLLPPPPPEPYKHPLTLVLELDDTLVHSAWDHSKGWRTAKRPGVDYFLGYLSQYYEIVVFSKSSMAFAENTISKLDPYHAFISYSLFKEVCRTKDGKTVKDLSMMNRPLEKMIMIDPDRDCASLQPENNIPLDKWDGKKDDKLVALIPFLEYVATQPVKDVRPILASFKDKKNIPTEFAWREHKLREEWNKQQKVKQENSFLSKILGIPPSLGFQSKMPLDAIREAGQKNYENMHKYLQENGDKMLKEEEQKTKEMLADQKLTLGKIVTEGMPTAEDIAKQQAQAAAAPADASGSKKV</sequence>
<evidence type="ECO:0000256" key="13">
    <source>
        <dbReference type="RuleBase" id="RU365079"/>
    </source>
</evidence>
<dbReference type="PANTHER" id="PTHR12210">
    <property type="entry name" value="DULLARD PROTEIN PHOSPHATASE"/>
    <property type="match status" value="1"/>
</dbReference>
<evidence type="ECO:0000313" key="16">
    <source>
        <dbReference type="EMBL" id="VUG19086.1"/>
    </source>
</evidence>
<name>A0A7D9H122_DEKBR</name>
<dbReference type="AlphaFoldDB" id="A0A7D9H122"/>
<dbReference type="GO" id="GO:0005744">
    <property type="term" value="C:TIM23 mitochondrial import inner membrane translocase complex"/>
    <property type="evidence" value="ECO:0007669"/>
    <property type="project" value="UniProtKB-UniRule"/>
</dbReference>
<feature type="region of interest" description="Disordered" evidence="14">
    <location>
        <begin position="85"/>
        <end position="130"/>
    </location>
</feature>
<dbReference type="PROSITE" id="PS50969">
    <property type="entry name" value="FCP1"/>
    <property type="match status" value="1"/>
</dbReference>
<comment type="subcellular location">
    <subcellularLocation>
        <location evidence="1 13">Mitochondrion inner membrane</location>
        <topology evidence="1 13">Single-pass membrane protein</topology>
    </subcellularLocation>
</comment>
<feature type="domain" description="FCP1 homology" evidence="15">
    <location>
        <begin position="213"/>
        <end position="356"/>
    </location>
</feature>
<feature type="region of interest" description="Disordered" evidence="14">
    <location>
        <begin position="482"/>
        <end position="501"/>
    </location>
</feature>
<protein>
    <recommendedName>
        <fullName evidence="3 13">Mitochondrial import inner membrane translocase subunit TIM50</fullName>
    </recommendedName>
</protein>
<keyword evidence="12" id="KW-0472">Membrane</keyword>
<comment type="function">
    <text evidence="13">Essential component of the TIM23 complex, a complex that mediates the translocation of transit peptide-containing proteins across the mitochondrial inner membrane.</text>
</comment>
<keyword evidence="10 13" id="KW-0811">Translocation</keyword>
<evidence type="ECO:0000256" key="8">
    <source>
        <dbReference type="ARBA" id="ARBA00022946"/>
    </source>
</evidence>
<evidence type="ECO:0000256" key="3">
    <source>
        <dbReference type="ARBA" id="ARBA00020799"/>
    </source>
</evidence>
<dbReference type="Proteomes" id="UP000478008">
    <property type="component" value="Unassembled WGS sequence"/>
</dbReference>
<dbReference type="GO" id="GO:0015031">
    <property type="term" value="P:protein transport"/>
    <property type="evidence" value="ECO:0007669"/>
    <property type="project" value="UniProtKB-KW"/>
</dbReference>
<evidence type="ECO:0000256" key="14">
    <source>
        <dbReference type="SAM" id="MobiDB-lite"/>
    </source>
</evidence>
<gene>
    <name evidence="16" type="primary">TIM50</name>
    <name evidence="16" type="ORF">DEBR0S4_10154G</name>
</gene>
<comment type="similarity">
    <text evidence="2 13">Belongs to the TIM50 family.</text>
</comment>
<evidence type="ECO:0000256" key="7">
    <source>
        <dbReference type="ARBA" id="ARBA00022927"/>
    </source>
</evidence>
<feature type="compositionally biased region" description="Low complexity" evidence="14">
    <location>
        <begin position="483"/>
        <end position="495"/>
    </location>
</feature>
<comment type="subunit">
    <text evidence="13">Component of the TIM23 complex.</text>
</comment>
<dbReference type="InterPro" id="IPR004274">
    <property type="entry name" value="FCP1_dom"/>
</dbReference>
<dbReference type="SMART" id="SM00577">
    <property type="entry name" value="CPDc"/>
    <property type="match status" value="1"/>
</dbReference>
<evidence type="ECO:0000259" key="15">
    <source>
        <dbReference type="PROSITE" id="PS50969"/>
    </source>
</evidence>
<dbReference type="Gene3D" id="3.40.50.1000">
    <property type="entry name" value="HAD superfamily/HAD-like"/>
    <property type="match status" value="1"/>
</dbReference>
<evidence type="ECO:0000256" key="2">
    <source>
        <dbReference type="ARBA" id="ARBA00006344"/>
    </source>
</evidence>
<evidence type="ECO:0000256" key="11">
    <source>
        <dbReference type="ARBA" id="ARBA00023128"/>
    </source>
</evidence>
<evidence type="ECO:0000256" key="4">
    <source>
        <dbReference type="ARBA" id="ARBA00022448"/>
    </source>
</evidence>
<keyword evidence="4 13" id="KW-0813">Transport</keyword>
<accession>A0A7D9H122</accession>
<dbReference type="InterPro" id="IPR023214">
    <property type="entry name" value="HAD_sf"/>
</dbReference>
<keyword evidence="17" id="KW-1185">Reference proteome</keyword>
<dbReference type="InterPro" id="IPR050365">
    <property type="entry name" value="TIM50"/>
</dbReference>
<keyword evidence="6" id="KW-0999">Mitochondrion inner membrane</keyword>
<dbReference type="InterPro" id="IPR036412">
    <property type="entry name" value="HAD-like_sf"/>
</dbReference>
<proteinExistence type="inferred from homology"/>
<dbReference type="SUPFAM" id="SSF56784">
    <property type="entry name" value="HAD-like"/>
    <property type="match status" value="1"/>
</dbReference>
<keyword evidence="9" id="KW-1133">Transmembrane helix</keyword>
<keyword evidence="11 13" id="KW-0496">Mitochondrion</keyword>
<evidence type="ECO:0000313" key="17">
    <source>
        <dbReference type="Proteomes" id="UP000478008"/>
    </source>
</evidence>
<evidence type="ECO:0000256" key="1">
    <source>
        <dbReference type="ARBA" id="ARBA00004434"/>
    </source>
</evidence>
<reference evidence="16 17" key="1">
    <citation type="submission" date="2019-07" db="EMBL/GenBank/DDBJ databases">
        <authorList>
            <person name="Friedrich A."/>
            <person name="Schacherer J."/>
        </authorList>
    </citation>
    <scope>NUCLEOTIDE SEQUENCE [LARGE SCALE GENOMIC DNA]</scope>
</reference>
<dbReference type="FunFam" id="3.40.50.1000:FF:000019">
    <property type="entry name" value="Mitochondrial import inner membrane translocase subunit TIM50"/>
    <property type="match status" value="1"/>
</dbReference>
<dbReference type="Pfam" id="PF03031">
    <property type="entry name" value="NIF"/>
    <property type="match status" value="1"/>
</dbReference>
<evidence type="ECO:0000256" key="5">
    <source>
        <dbReference type="ARBA" id="ARBA00022692"/>
    </source>
</evidence>
<keyword evidence="8 13" id="KW-0809">Transit peptide</keyword>